<dbReference type="Proteomes" id="UP000053593">
    <property type="component" value="Unassembled WGS sequence"/>
</dbReference>
<proteinExistence type="predicted"/>
<accession>A0A0D0BX24</accession>
<organism evidence="1 2">
    <name type="scientific">Collybiopsis luxurians FD-317 M1</name>
    <dbReference type="NCBI Taxonomy" id="944289"/>
    <lineage>
        <taxon>Eukaryota</taxon>
        <taxon>Fungi</taxon>
        <taxon>Dikarya</taxon>
        <taxon>Basidiomycota</taxon>
        <taxon>Agaricomycotina</taxon>
        <taxon>Agaricomycetes</taxon>
        <taxon>Agaricomycetidae</taxon>
        <taxon>Agaricales</taxon>
        <taxon>Marasmiineae</taxon>
        <taxon>Omphalotaceae</taxon>
        <taxon>Collybiopsis</taxon>
        <taxon>Collybiopsis luxurians</taxon>
    </lineage>
</organism>
<dbReference type="OrthoDB" id="10553520at2759"/>
<protein>
    <submittedName>
        <fullName evidence="1">Uncharacterized protein</fullName>
    </submittedName>
</protein>
<dbReference type="AlphaFoldDB" id="A0A0D0BX24"/>
<evidence type="ECO:0000313" key="2">
    <source>
        <dbReference type="Proteomes" id="UP000053593"/>
    </source>
</evidence>
<gene>
    <name evidence="1" type="ORF">GYMLUDRAFT_59690</name>
</gene>
<keyword evidence="2" id="KW-1185">Reference proteome</keyword>
<dbReference type="HOGENOM" id="CLU_844822_0_0_1"/>
<evidence type="ECO:0000313" key="1">
    <source>
        <dbReference type="EMBL" id="KIK60216.1"/>
    </source>
</evidence>
<reference evidence="1 2" key="1">
    <citation type="submission" date="2014-04" db="EMBL/GenBank/DDBJ databases">
        <title>Evolutionary Origins and Diversification of the Mycorrhizal Mutualists.</title>
        <authorList>
            <consortium name="DOE Joint Genome Institute"/>
            <consortium name="Mycorrhizal Genomics Consortium"/>
            <person name="Kohler A."/>
            <person name="Kuo A."/>
            <person name="Nagy L.G."/>
            <person name="Floudas D."/>
            <person name="Copeland A."/>
            <person name="Barry K.W."/>
            <person name="Cichocki N."/>
            <person name="Veneault-Fourrey C."/>
            <person name="LaButti K."/>
            <person name="Lindquist E.A."/>
            <person name="Lipzen A."/>
            <person name="Lundell T."/>
            <person name="Morin E."/>
            <person name="Murat C."/>
            <person name="Riley R."/>
            <person name="Ohm R."/>
            <person name="Sun H."/>
            <person name="Tunlid A."/>
            <person name="Henrissat B."/>
            <person name="Grigoriev I.V."/>
            <person name="Hibbett D.S."/>
            <person name="Martin F."/>
        </authorList>
    </citation>
    <scope>NUCLEOTIDE SEQUENCE [LARGE SCALE GENOMIC DNA]</scope>
    <source>
        <strain evidence="1 2">FD-317 M1</strain>
    </source>
</reference>
<name>A0A0D0BX24_9AGAR</name>
<sequence length="329" mass="37883">MTTLSLHSKKVQWTVETVYILPATWDLYTRVCSVPVLPFFPLPPFSIFSQEQYHFVCTLSWMRSIAPSLTTIPEVEVVETQYSFHEPWANTLLFGHTDIGNGDFHEQSAFPAIQSPPKVFGWCEEEEEPIPFQLPRPYAEPVYSRGSIQQIERVMQTKSLVFTYAVSSQRIYSEDLFDYPASDSDSPEASGQIRSFVTDPFLDVPTEVVEVLLFIPAMTELHPFGPLYSYNEDMFVFRGAFLLVLDETYRGTREQWDVMPLEAKQWIWQSHDRLLSEEHYLTRYQLVRLPLSSDQISSVDGWDHSDREVCFNSKAGTGAPSEDTTVMQE</sequence>
<dbReference type="EMBL" id="KN834776">
    <property type="protein sequence ID" value="KIK60216.1"/>
    <property type="molecule type" value="Genomic_DNA"/>
</dbReference>